<feature type="binding site" evidence="8">
    <location>
        <position position="135"/>
    </location>
    <ligand>
        <name>a divalent metal cation</name>
        <dbReference type="ChEBI" id="CHEBI:60240"/>
        <label>1</label>
    </ligand>
</feature>
<dbReference type="InterPro" id="IPR036388">
    <property type="entry name" value="WH-like_DNA-bd_sf"/>
</dbReference>
<feature type="binding site" evidence="8">
    <location>
        <position position="333"/>
    </location>
    <ligand>
        <name>a divalent metal cation</name>
        <dbReference type="ChEBI" id="CHEBI:60240"/>
        <label>2</label>
        <note>catalytic</note>
    </ligand>
</feature>
<keyword evidence="5 8" id="KW-0645">Protease</keyword>
<feature type="binding site" evidence="8">
    <location>
        <position position="213"/>
    </location>
    <ligand>
        <name>substrate</name>
    </ligand>
</feature>
<dbReference type="NCBIfam" id="TIGR00501">
    <property type="entry name" value="met_pdase_II"/>
    <property type="match status" value="1"/>
</dbReference>
<dbReference type="InterPro" id="IPR000994">
    <property type="entry name" value="Pept_M24"/>
</dbReference>
<evidence type="ECO:0000256" key="9">
    <source>
        <dbReference type="RuleBase" id="RU003653"/>
    </source>
</evidence>
<feature type="binding site" evidence="8">
    <location>
        <position position="205"/>
    </location>
    <ligand>
        <name>a divalent metal cation</name>
        <dbReference type="ChEBI" id="CHEBI:60240"/>
        <label>2</label>
        <note>catalytic</note>
    </ligand>
</feature>
<dbReference type="EMBL" id="GIBP01002838">
    <property type="protein sequence ID" value="NDV31807.1"/>
    <property type="molecule type" value="Transcribed_RNA"/>
</dbReference>
<feature type="binding site" evidence="8">
    <location>
        <position position="238"/>
    </location>
    <ligand>
        <name>a divalent metal cation</name>
        <dbReference type="ChEBI" id="CHEBI:60240"/>
        <label>2</label>
        <note>catalytic</note>
    </ligand>
</feature>
<feature type="binding site" evidence="8">
    <location>
        <position position="104"/>
    </location>
    <ligand>
        <name>substrate</name>
    </ligand>
</feature>
<dbReference type="AlphaFoldDB" id="A0A6B2L4K8"/>
<evidence type="ECO:0000256" key="5">
    <source>
        <dbReference type="ARBA" id="ARBA00022670"/>
    </source>
</evidence>
<name>A0A6B2L4K8_9EUKA</name>
<reference evidence="11" key="1">
    <citation type="journal article" date="2020" name="J. Eukaryot. Microbiol.">
        <title>De novo Sequencing, Assembly and Annotation of the Transcriptome for the Free-Living Testate Amoeba Arcella intermedia.</title>
        <authorList>
            <person name="Ribeiro G.M."/>
            <person name="Porfirio-Sousa A.L."/>
            <person name="Maurer-Alcala X.X."/>
            <person name="Katz L.A."/>
            <person name="Lahr D.J.G."/>
        </authorList>
    </citation>
    <scope>NUCLEOTIDE SEQUENCE</scope>
</reference>
<proteinExistence type="inferred from homology"/>
<dbReference type="GO" id="GO:0070006">
    <property type="term" value="F:metalloaminopeptidase activity"/>
    <property type="evidence" value="ECO:0007669"/>
    <property type="project" value="UniProtKB-UniRule"/>
</dbReference>
<comment type="cofactor">
    <cofactor evidence="3">
        <name>Fe(2+)</name>
        <dbReference type="ChEBI" id="CHEBI:29033"/>
    </cofactor>
</comment>
<feature type="binding site" evidence="8">
    <location>
        <position position="333"/>
    </location>
    <ligand>
        <name>a divalent metal cation</name>
        <dbReference type="ChEBI" id="CHEBI:60240"/>
        <label>1</label>
    </ligand>
</feature>
<protein>
    <recommendedName>
        <fullName evidence="8">Methionine aminopeptidase 2</fullName>
        <shortName evidence="8">MAP 2</shortName>
        <shortName evidence="8">MetAP 2</shortName>
        <ecNumber evidence="8">3.4.11.18</ecNumber>
    </recommendedName>
    <alternativeName>
        <fullName evidence="8">Peptidase M</fullName>
    </alternativeName>
</protein>
<dbReference type="HAMAP" id="MF_03175">
    <property type="entry name" value="MetAP_2_euk"/>
    <property type="match status" value="1"/>
</dbReference>
<dbReference type="PANTHER" id="PTHR45777:SF2">
    <property type="entry name" value="METHIONINE AMINOPEPTIDASE 2"/>
    <property type="match status" value="1"/>
</dbReference>
<evidence type="ECO:0000256" key="8">
    <source>
        <dbReference type="HAMAP-Rule" id="MF_03175"/>
    </source>
</evidence>
<keyword evidence="4 8" id="KW-0031">Aminopeptidase</keyword>
<dbReference type="InterPro" id="IPR036005">
    <property type="entry name" value="Creatinase/aminopeptidase-like"/>
</dbReference>
<keyword evidence="6 8" id="KW-0479">Metal-binding</keyword>
<evidence type="ECO:0000259" key="10">
    <source>
        <dbReference type="Pfam" id="PF00557"/>
    </source>
</evidence>
<dbReference type="PRINTS" id="PR00599">
    <property type="entry name" value="MAPEPTIDASE"/>
</dbReference>
<comment type="similarity">
    <text evidence="8">Belongs to the peptidase M24A family. Methionine aminopeptidase eukaryotic type 2 subfamily.</text>
</comment>
<keyword evidence="7 8" id="KW-0378">Hydrolase</keyword>
<dbReference type="GO" id="GO:0046872">
    <property type="term" value="F:metal ion binding"/>
    <property type="evidence" value="ECO:0007669"/>
    <property type="project" value="UniProtKB-UniRule"/>
</dbReference>
<dbReference type="InterPro" id="IPR036390">
    <property type="entry name" value="WH_DNA-bd_sf"/>
</dbReference>
<evidence type="ECO:0000256" key="2">
    <source>
        <dbReference type="ARBA" id="ARBA00001936"/>
    </source>
</evidence>
<feature type="binding site" evidence="8">
    <location>
        <position position="124"/>
    </location>
    <ligand>
        <name>a divalent metal cation</name>
        <dbReference type="ChEBI" id="CHEBI:60240"/>
        <label>1</label>
    </ligand>
</feature>
<evidence type="ECO:0000313" key="11">
    <source>
        <dbReference type="EMBL" id="NDV31807.1"/>
    </source>
</evidence>
<dbReference type="EC" id="3.4.11.18" evidence="8"/>
<comment type="cofactor">
    <cofactor evidence="2">
        <name>Mn(2+)</name>
        <dbReference type="ChEBI" id="CHEBI:29035"/>
    </cofactor>
</comment>
<dbReference type="Gene3D" id="3.90.230.10">
    <property type="entry name" value="Creatinase/methionine aminopeptidase superfamily"/>
    <property type="match status" value="1"/>
</dbReference>
<organism evidence="11">
    <name type="scientific">Arcella intermedia</name>
    <dbReference type="NCBI Taxonomy" id="1963864"/>
    <lineage>
        <taxon>Eukaryota</taxon>
        <taxon>Amoebozoa</taxon>
        <taxon>Tubulinea</taxon>
        <taxon>Elardia</taxon>
        <taxon>Arcellinida</taxon>
        <taxon>Sphaerothecina</taxon>
        <taxon>Arcellidae</taxon>
        <taxon>Arcella</taxon>
    </lineage>
</organism>
<dbReference type="InterPro" id="IPR001714">
    <property type="entry name" value="Pept_M24_MAP"/>
</dbReference>
<dbReference type="EMBL" id="GIBP01002760">
    <property type="protein sequence ID" value="NDV31729.1"/>
    <property type="molecule type" value="Transcribed_RNA"/>
</dbReference>
<dbReference type="InterPro" id="IPR050247">
    <property type="entry name" value="Met_Aminopeptidase_Type2"/>
</dbReference>
<dbReference type="Gene3D" id="1.10.10.10">
    <property type="entry name" value="Winged helix-like DNA-binding domain superfamily/Winged helix DNA-binding domain"/>
    <property type="match status" value="1"/>
</dbReference>
<evidence type="ECO:0000256" key="7">
    <source>
        <dbReference type="ARBA" id="ARBA00022801"/>
    </source>
</evidence>
<evidence type="ECO:0000256" key="1">
    <source>
        <dbReference type="ARBA" id="ARBA00000294"/>
    </source>
</evidence>
<dbReference type="GO" id="GO:0005737">
    <property type="term" value="C:cytoplasm"/>
    <property type="evidence" value="ECO:0007669"/>
    <property type="project" value="UniProtKB-SubCell"/>
</dbReference>
<evidence type="ECO:0000256" key="4">
    <source>
        <dbReference type="ARBA" id="ARBA00022438"/>
    </source>
</evidence>
<evidence type="ECO:0000256" key="3">
    <source>
        <dbReference type="ARBA" id="ARBA00001954"/>
    </source>
</evidence>
<feature type="domain" description="Peptidase M24" evidence="10">
    <location>
        <begin position="43"/>
        <end position="246"/>
    </location>
</feature>
<dbReference type="GO" id="GO:0006508">
    <property type="term" value="P:proteolysis"/>
    <property type="evidence" value="ECO:0007669"/>
    <property type="project" value="UniProtKB-KW"/>
</dbReference>
<dbReference type="Pfam" id="PF00557">
    <property type="entry name" value="Peptidase_M24"/>
    <property type="match status" value="1"/>
</dbReference>
<evidence type="ECO:0000256" key="6">
    <source>
        <dbReference type="ARBA" id="ARBA00022723"/>
    </source>
</evidence>
<comment type="catalytic activity">
    <reaction evidence="1 8 9">
        <text>Release of N-terminal amino acids, preferentially methionine, from peptides and arylamides.</text>
        <dbReference type="EC" id="3.4.11.18"/>
    </reaction>
</comment>
<comment type="function">
    <text evidence="8 9">Cotranslationally removes the N-terminal methionine from nascent proteins. The N-terminal methionine is often cleaved when the second residue in the primary sequence is small and uncharged (Met-Ala-, Cys, Gly, Pro, Ser, Thr, or Val).</text>
</comment>
<accession>A0A6B2L4K8</accession>
<comment type="cofactor">
    <cofactor evidence="8">
        <name>Co(2+)</name>
        <dbReference type="ChEBI" id="CHEBI:48828"/>
    </cofactor>
    <cofactor evidence="8">
        <name>Zn(2+)</name>
        <dbReference type="ChEBI" id="CHEBI:29105"/>
    </cofactor>
    <cofactor evidence="8">
        <name>Mn(2+)</name>
        <dbReference type="ChEBI" id="CHEBI:29035"/>
    </cofactor>
    <cofactor evidence="8">
        <name>Fe(2+)</name>
        <dbReference type="ChEBI" id="CHEBI:29033"/>
    </cofactor>
    <text evidence="8">Binds 2 divalent metal cations per subunit. Has a high-affinity and a low affinity metal-binding site. The true nature of the physiological cofactor is under debate. The enzyme is active with cobalt, zinc, manganese or divalent iron ions. Most likely, methionine aminopeptidases function as mononuclear Fe(2+)-metalloproteases under physiological conditions, and the catalytically relevant metal-binding site has been assigned to the histidine-containing high-affinity site.</text>
</comment>
<dbReference type="SUPFAM" id="SSF46785">
    <property type="entry name" value="Winged helix' DNA-binding domain"/>
    <property type="match status" value="1"/>
</dbReference>
<comment type="subcellular location">
    <subcellularLocation>
        <location evidence="8">Cytoplasm</location>
    </subcellularLocation>
</comment>
<dbReference type="GO" id="GO:0004239">
    <property type="term" value="F:initiator methionyl aminopeptidase activity"/>
    <property type="evidence" value="ECO:0007669"/>
    <property type="project" value="UniProtKB-UniRule"/>
</dbReference>
<keyword evidence="8" id="KW-0963">Cytoplasm</keyword>
<feature type="binding site" evidence="8">
    <location>
        <position position="135"/>
    </location>
    <ligand>
        <name>a divalent metal cation</name>
        <dbReference type="ChEBI" id="CHEBI:60240"/>
        <label>2</label>
        <note>catalytic</note>
    </ligand>
</feature>
<dbReference type="SUPFAM" id="SSF55920">
    <property type="entry name" value="Creatinase/aminopeptidase"/>
    <property type="match status" value="1"/>
</dbReference>
<dbReference type="InterPro" id="IPR002468">
    <property type="entry name" value="Pept_M24A_MAP2"/>
</dbReference>
<dbReference type="CDD" id="cd01088">
    <property type="entry name" value="MetAP2"/>
    <property type="match status" value="1"/>
</dbReference>
<dbReference type="PANTHER" id="PTHR45777">
    <property type="entry name" value="METHIONINE AMINOPEPTIDASE 2"/>
    <property type="match status" value="1"/>
</dbReference>
<sequence>MFPDGNYPEGLITQYVGDNLWRSKSAEKREIEKIYDVDYKDARLAAEVHRRVRKDAVSWIKPGMKLIDICRKLEATNLRLVEASGLERGRAFPTGCSLNRVAAHYTPNTGDETILGEDDVIKFDFGTHVNGRIIDCAWTMCFNPVYQPLLDAVKEATYTGIKAAGIDVRLCDIGEQIQEVMESYELRLPDGKVYPIKSIKNLNGHNIDRYVIHGGKSVPIVKNSDKTRMEENEFYAIETFGSTGKGYVVEDLECSHYMKDKNAGFVNLKTPQSKQLLAYINKTYSTLAFCRRWLDDDGQTRHIAALRQLVQAGIVTAHPPLCDVKGSYTAQYEHTLILRPTCKEILSKGDDF</sequence>